<dbReference type="EMBL" id="JBIBSM010000007">
    <property type="protein sequence ID" value="MFF8277407.1"/>
    <property type="molecule type" value="Genomic_DNA"/>
</dbReference>
<feature type="transmembrane region" description="Helical" evidence="7">
    <location>
        <begin position="266"/>
        <end position="286"/>
    </location>
</feature>
<proteinExistence type="predicted"/>
<evidence type="ECO:0000256" key="4">
    <source>
        <dbReference type="ARBA" id="ARBA00022692"/>
    </source>
</evidence>
<keyword evidence="4 7" id="KW-0812">Transmembrane</keyword>
<feature type="transmembrane region" description="Helical" evidence="7">
    <location>
        <begin position="387"/>
        <end position="406"/>
    </location>
</feature>
<comment type="caution">
    <text evidence="9">The sequence shown here is derived from an EMBL/GenBank/DDBJ whole genome shotgun (WGS) entry which is preliminary data.</text>
</comment>
<dbReference type="Proteomes" id="UP001603013">
    <property type="component" value="Unassembled WGS sequence"/>
</dbReference>
<dbReference type="PROSITE" id="PS50850">
    <property type="entry name" value="MFS"/>
    <property type="match status" value="1"/>
</dbReference>
<reference evidence="9 10" key="1">
    <citation type="submission" date="2024-10" db="EMBL/GenBank/DDBJ databases">
        <title>The Natural Products Discovery Center: Release of the First 8490 Sequenced Strains for Exploring Actinobacteria Biosynthetic Diversity.</title>
        <authorList>
            <person name="Kalkreuter E."/>
            <person name="Kautsar S.A."/>
            <person name="Yang D."/>
            <person name="Bader C.D."/>
            <person name="Teijaro C.N."/>
            <person name="Fluegel L."/>
            <person name="Davis C.M."/>
            <person name="Simpson J.R."/>
            <person name="Lauterbach L."/>
            <person name="Steele A.D."/>
            <person name="Gui C."/>
            <person name="Meng S."/>
            <person name="Li G."/>
            <person name="Viehrig K."/>
            <person name="Ye F."/>
            <person name="Su P."/>
            <person name="Kiefer A.F."/>
            <person name="Nichols A."/>
            <person name="Cepeda A.J."/>
            <person name="Yan W."/>
            <person name="Fan B."/>
            <person name="Jiang Y."/>
            <person name="Adhikari A."/>
            <person name="Zheng C.-J."/>
            <person name="Schuster L."/>
            <person name="Cowan T.M."/>
            <person name="Smanski M.J."/>
            <person name="Chevrette M.G."/>
            <person name="De Carvalho L.P.S."/>
            <person name="Shen B."/>
        </authorList>
    </citation>
    <scope>NUCLEOTIDE SEQUENCE [LARGE SCALE GENOMIC DNA]</scope>
    <source>
        <strain evidence="9 10">NPDC015755</strain>
    </source>
</reference>
<evidence type="ECO:0000313" key="10">
    <source>
        <dbReference type="Proteomes" id="UP001603013"/>
    </source>
</evidence>
<name>A0ABW6YC75_9ACTN</name>
<feature type="transmembrane region" description="Helical" evidence="7">
    <location>
        <begin position="322"/>
        <end position="345"/>
    </location>
</feature>
<evidence type="ECO:0000259" key="8">
    <source>
        <dbReference type="PROSITE" id="PS50850"/>
    </source>
</evidence>
<feature type="transmembrane region" description="Helical" evidence="7">
    <location>
        <begin position="32"/>
        <end position="53"/>
    </location>
</feature>
<feature type="transmembrane region" description="Helical" evidence="7">
    <location>
        <begin position="117"/>
        <end position="136"/>
    </location>
</feature>
<evidence type="ECO:0000256" key="6">
    <source>
        <dbReference type="ARBA" id="ARBA00023136"/>
    </source>
</evidence>
<evidence type="ECO:0000256" key="2">
    <source>
        <dbReference type="ARBA" id="ARBA00022448"/>
    </source>
</evidence>
<gene>
    <name evidence="9" type="ORF">ACF05T_15040</name>
</gene>
<sequence length="426" mass="44460">MAATEETREEDADKSARIWATFRDSSVAVKTLLVGVLLSRLGGFLNIFIVLYLSFRGYSEEEASYALGAYGAGGVAGVLLGGTLADRLGARNATVLGMGATAALTASLLYLPNYPALLVAVALASLMAQLYRPAAASLLSELTSESSQVMIFGMYRFGLNVGAMAAPLVGLGLYHLGGESYSLVFWGEAVIALVYTFVAAAALPRRSAPGPEGAAADAEGPAGSYRAMLADRRYMLFLAATLFNAIIYVQYLSTLPLDVEANGIDLFWYTAAVSLNGFMVIAFELPLAKVTQKWKTKITVGLSFGLVGLGVALYGMPIGAGVIIGATLVWTLGEIIGGPAVFAYPATAGPAHLRSRYIGGFQFMHALGTAVGPVIGGLLFVRLGHNVWPLLGLIGLVAAVLGAAAIRRPAAEKEEPARDVPEAADA</sequence>
<dbReference type="Gene3D" id="1.20.1250.20">
    <property type="entry name" value="MFS general substrate transporter like domains"/>
    <property type="match status" value="1"/>
</dbReference>
<keyword evidence="6 7" id="KW-0472">Membrane</keyword>
<feature type="transmembrane region" description="Helical" evidence="7">
    <location>
        <begin position="298"/>
        <end position="316"/>
    </location>
</feature>
<dbReference type="Pfam" id="PF07690">
    <property type="entry name" value="MFS_1"/>
    <property type="match status" value="1"/>
</dbReference>
<feature type="transmembrane region" description="Helical" evidence="7">
    <location>
        <begin position="157"/>
        <end position="177"/>
    </location>
</feature>
<evidence type="ECO:0000256" key="1">
    <source>
        <dbReference type="ARBA" id="ARBA00004651"/>
    </source>
</evidence>
<evidence type="ECO:0000313" key="9">
    <source>
        <dbReference type="EMBL" id="MFF8277407.1"/>
    </source>
</evidence>
<feature type="transmembrane region" description="Helical" evidence="7">
    <location>
        <begin position="357"/>
        <end position="381"/>
    </location>
</feature>
<keyword evidence="2" id="KW-0813">Transport</keyword>
<dbReference type="RefSeq" id="WP_391934702.1">
    <property type="nucleotide sequence ID" value="NZ_JBIBSM010000007.1"/>
</dbReference>
<feature type="transmembrane region" description="Helical" evidence="7">
    <location>
        <begin position="234"/>
        <end position="254"/>
    </location>
</feature>
<evidence type="ECO:0000256" key="5">
    <source>
        <dbReference type="ARBA" id="ARBA00022989"/>
    </source>
</evidence>
<evidence type="ECO:0000256" key="3">
    <source>
        <dbReference type="ARBA" id="ARBA00022475"/>
    </source>
</evidence>
<accession>A0ABW6YC75</accession>
<dbReference type="InterPro" id="IPR036259">
    <property type="entry name" value="MFS_trans_sf"/>
</dbReference>
<dbReference type="PANTHER" id="PTHR23517:SF2">
    <property type="entry name" value="MULTIDRUG RESISTANCE PROTEIN MDTH"/>
    <property type="match status" value="1"/>
</dbReference>
<dbReference type="PANTHER" id="PTHR23517">
    <property type="entry name" value="RESISTANCE PROTEIN MDTM, PUTATIVE-RELATED-RELATED"/>
    <property type="match status" value="1"/>
</dbReference>
<comment type="subcellular location">
    <subcellularLocation>
        <location evidence="1">Cell membrane</location>
        <topology evidence="1">Multi-pass membrane protein</topology>
    </subcellularLocation>
</comment>
<keyword evidence="3" id="KW-1003">Cell membrane</keyword>
<keyword evidence="10" id="KW-1185">Reference proteome</keyword>
<organism evidence="9 10">
    <name type="scientific">Streptomyces lateritius</name>
    <dbReference type="NCBI Taxonomy" id="67313"/>
    <lineage>
        <taxon>Bacteria</taxon>
        <taxon>Bacillati</taxon>
        <taxon>Actinomycetota</taxon>
        <taxon>Actinomycetes</taxon>
        <taxon>Kitasatosporales</taxon>
        <taxon>Streptomycetaceae</taxon>
        <taxon>Streptomyces</taxon>
    </lineage>
</organism>
<feature type="transmembrane region" description="Helical" evidence="7">
    <location>
        <begin position="65"/>
        <end position="85"/>
    </location>
</feature>
<dbReference type="InterPro" id="IPR050171">
    <property type="entry name" value="MFS_Transporters"/>
</dbReference>
<feature type="domain" description="Major facilitator superfamily (MFS) profile" evidence="8">
    <location>
        <begin position="27"/>
        <end position="410"/>
    </location>
</feature>
<feature type="transmembrane region" description="Helical" evidence="7">
    <location>
        <begin position="183"/>
        <end position="203"/>
    </location>
</feature>
<dbReference type="InterPro" id="IPR020846">
    <property type="entry name" value="MFS_dom"/>
</dbReference>
<evidence type="ECO:0000256" key="7">
    <source>
        <dbReference type="SAM" id="Phobius"/>
    </source>
</evidence>
<dbReference type="SUPFAM" id="SSF103473">
    <property type="entry name" value="MFS general substrate transporter"/>
    <property type="match status" value="1"/>
</dbReference>
<dbReference type="InterPro" id="IPR011701">
    <property type="entry name" value="MFS"/>
</dbReference>
<protein>
    <submittedName>
        <fullName evidence="9">MFS transporter</fullName>
    </submittedName>
</protein>
<keyword evidence="5 7" id="KW-1133">Transmembrane helix</keyword>